<dbReference type="PANTHER" id="PTHR34702:SF1">
    <property type="entry name" value="NA(+)_H(+) ANTIPORTER SUBUNIT F"/>
    <property type="match status" value="1"/>
</dbReference>
<feature type="transmembrane region" description="Helical" evidence="7">
    <location>
        <begin position="67"/>
        <end position="89"/>
    </location>
</feature>
<dbReference type="PIRSF" id="PIRSF028784">
    <property type="entry name" value="MrpF"/>
    <property type="match status" value="1"/>
</dbReference>
<comment type="subcellular location">
    <subcellularLocation>
        <location evidence="1">Cell membrane</location>
        <topology evidence="1">Multi-pass membrane protein</topology>
    </subcellularLocation>
</comment>
<dbReference type="RefSeq" id="WP_179168021.1">
    <property type="nucleotide sequence ID" value="NZ_CP058529.1"/>
</dbReference>
<organism evidence="8 9">
    <name type="scientific">Halorarum halophilum</name>
    <dbReference type="NCBI Taxonomy" id="2743090"/>
    <lineage>
        <taxon>Archaea</taxon>
        <taxon>Methanobacteriati</taxon>
        <taxon>Methanobacteriota</taxon>
        <taxon>Stenosarchaea group</taxon>
        <taxon>Halobacteria</taxon>
        <taxon>Halobacteriales</taxon>
        <taxon>Haloferacaceae</taxon>
        <taxon>Halorarum</taxon>
    </lineage>
</organism>
<dbReference type="EMBL" id="CP058529">
    <property type="protein sequence ID" value="QLG26446.1"/>
    <property type="molecule type" value="Genomic_DNA"/>
</dbReference>
<evidence type="ECO:0000256" key="3">
    <source>
        <dbReference type="ARBA" id="ARBA00022475"/>
    </source>
</evidence>
<keyword evidence="3" id="KW-1003">Cell membrane</keyword>
<evidence type="ECO:0000256" key="6">
    <source>
        <dbReference type="ARBA" id="ARBA00023136"/>
    </source>
</evidence>
<keyword evidence="2" id="KW-0813">Transport</keyword>
<dbReference type="KEGG" id="halg:HUG10_02340"/>
<evidence type="ECO:0000256" key="5">
    <source>
        <dbReference type="ARBA" id="ARBA00022989"/>
    </source>
</evidence>
<dbReference type="GO" id="GO:0005886">
    <property type="term" value="C:plasma membrane"/>
    <property type="evidence" value="ECO:0007669"/>
    <property type="project" value="UniProtKB-SubCell"/>
</dbReference>
<keyword evidence="5 7" id="KW-1133">Transmembrane helix</keyword>
<evidence type="ECO:0000256" key="4">
    <source>
        <dbReference type="ARBA" id="ARBA00022692"/>
    </source>
</evidence>
<evidence type="ECO:0000256" key="2">
    <source>
        <dbReference type="ARBA" id="ARBA00022448"/>
    </source>
</evidence>
<keyword evidence="6 7" id="KW-0472">Membrane</keyword>
<dbReference type="InterPro" id="IPR007208">
    <property type="entry name" value="MrpF/PhaF-like"/>
</dbReference>
<dbReference type="Pfam" id="PF04066">
    <property type="entry name" value="MrpF_PhaF"/>
    <property type="match status" value="1"/>
</dbReference>
<dbReference type="PANTHER" id="PTHR34702">
    <property type="entry name" value="NA(+)/H(+) ANTIPORTER SUBUNIT F1"/>
    <property type="match status" value="1"/>
</dbReference>
<reference evidence="8 9" key="1">
    <citation type="submission" date="2020-07" db="EMBL/GenBank/DDBJ databases">
        <title>Gai3-2, isolated from salt lake.</title>
        <authorList>
            <person name="Cui H."/>
            <person name="Shi X."/>
        </authorList>
    </citation>
    <scope>NUCLEOTIDE SEQUENCE [LARGE SCALE GENOMIC DNA]</scope>
    <source>
        <strain evidence="8 9">Gai3-2</strain>
    </source>
</reference>
<keyword evidence="9" id="KW-1185">Reference proteome</keyword>
<accession>A0A7D5GAA6</accession>
<dbReference type="AlphaFoldDB" id="A0A7D5GAA6"/>
<dbReference type="GeneID" id="56027635"/>
<dbReference type="Proteomes" id="UP000509750">
    <property type="component" value="Chromosome"/>
</dbReference>
<evidence type="ECO:0000313" key="8">
    <source>
        <dbReference type="EMBL" id="QLG26446.1"/>
    </source>
</evidence>
<evidence type="ECO:0000256" key="1">
    <source>
        <dbReference type="ARBA" id="ARBA00004651"/>
    </source>
</evidence>
<evidence type="ECO:0000313" key="9">
    <source>
        <dbReference type="Proteomes" id="UP000509750"/>
    </source>
</evidence>
<keyword evidence="4 7" id="KW-0812">Transmembrane</keyword>
<protein>
    <submittedName>
        <fullName evidence="8">pH regulation protein F</fullName>
    </submittedName>
</protein>
<dbReference type="GO" id="GO:0015385">
    <property type="term" value="F:sodium:proton antiporter activity"/>
    <property type="evidence" value="ECO:0007669"/>
    <property type="project" value="TreeGrafter"/>
</dbReference>
<feature type="transmembrane region" description="Helical" evidence="7">
    <location>
        <begin position="6"/>
        <end position="29"/>
    </location>
</feature>
<gene>
    <name evidence="8" type="ORF">HUG10_02340</name>
</gene>
<evidence type="ECO:0000256" key="7">
    <source>
        <dbReference type="SAM" id="Phobius"/>
    </source>
</evidence>
<feature type="transmembrane region" description="Helical" evidence="7">
    <location>
        <begin position="41"/>
        <end position="61"/>
    </location>
</feature>
<name>A0A7D5GAA6_9EURY</name>
<sequence>MSSHVAGLMATFLSAALVLTAAVTLAVGYRVIIGPTTPDRVVALDVIATNVVAIALLYAMFTGQGFFLDVSFVLAIIGFISTVTVARYVTEGDIIE</sequence>
<dbReference type="OrthoDB" id="84883at2157"/>
<proteinExistence type="predicted"/>